<keyword evidence="2" id="KW-0732">Signal</keyword>
<sequence>MMKHLATLSVALMLIATPPVLAQDEAEEPGLLDGIMGSFMENMLRDMAPEMEQMGDGMSGALSRLGPVLKDLSVLVDDLRHYQAPERLENGDILIRRKIGAPPAPPLGDNLRDMTTPRPDDGPAPTIPDFTPDPDQPEVEL</sequence>
<feature type="signal peptide" evidence="2">
    <location>
        <begin position="1"/>
        <end position="22"/>
    </location>
</feature>
<keyword evidence="4" id="KW-1185">Reference proteome</keyword>
<gene>
    <name evidence="3" type="ORF">JJJ17_17710</name>
</gene>
<proteinExistence type="predicted"/>
<accession>A0A934W1V8</accession>
<organism evidence="3 4">
    <name type="scientific">Paracoccus caeni</name>
    <dbReference type="NCBI Taxonomy" id="657651"/>
    <lineage>
        <taxon>Bacteria</taxon>
        <taxon>Pseudomonadati</taxon>
        <taxon>Pseudomonadota</taxon>
        <taxon>Alphaproteobacteria</taxon>
        <taxon>Rhodobacterales</taxon>
        <taxon>Paracoccaceae</taxon>
        <taxon>Paracoccus</taxon>
    </lineage>
</organism>
<evidence type="ECO:0000256" key="2">
    <source>
        <dbReference type="SAM" id="SignalP"/>
    </source>
</evidence>
<feature type="chain" id="PRO_5037527556" description="AAA+ family ATPase" evidence="2">
    <location>
        <begin position="23"/>
        <end position="141"/>
    </location>
</feature>
<dbReference type="AlphaFoldDB" id="A0A934W1V8"/>
<dbReference type="EMBL" id="JAEPRQ010000009">
    <property type="protein sequence ID" value="MBK4217773.1"/>
    <property type="molecule type" value="Genomic_DNA"/>
</dbReference>
<dbReference type="Proteomes" id="UP000640485">
    <property type="component" value="Unassembled WGS sequence"/>
</dbReference>
<comment type="caution">
    <text evidence="3">The sequence shown here is derived from an EMBL/GenBank/DDBJ whole genome shotgun (WGS) entry which is preliminary data.</text>
</comment>
<protein>
    <recommendedName>
        <fullName evidence="5">AAA+ family ATPase</fullName>
    </recommendedName>
</protein>
<reference evidence="3" key="1">
    <citation type="submission" date="2021-01" db="EMBL/GenBank/DDBJ databases">
        <title>Paracoccus amoyensis sp. nov., isolated from the surface seawater along the coast of Xiamen Island, China.</title>
        <authorList>
            <person name="Lyu L."/>
        </authorList>
    </citation>
    <scope>NUCLEOTIDE SEQUENCE</scope>
    <source>
        <strain evidence="3">MJ17</strain>
    </source>
</reference>
<evidence type="ECO:0000256" key="1">
    <source>
        <dbReference type="SAM" id="MobiDB-lite"/>
    </source>
</evidence>
<name>A0A934W1V8_9RHOB</name>
<evidence type="ECO:0000313" key="3">
    <source>
        <dbReference type="EMBL" id="MBK4217773.1"/>
    </source>
</evidence>
<feature type="region of interest" description="Disordered" evidence="1">
    <location>
        <begin position="96"/>
        <end position="141"/>
    </location>
</feature>
<evidence type="ECO:0008006" key="5">
    <source>
        <dbReference type="Google" id="ProtNLM"/>
    </source>
</evidence>
<evidence type="ECO:0000313" key="4">
    <source>
        <dbReference type="Proteomes" id="UP000640485"/>
    </source>
</evidence>
<dbReference type="RefSeq" id="WP_200688876.1">
    <property type="nucleotide sequence ID" value="NZ_JAEPRQ010000009.1"/>
</dbReference>